<dbReference type="EMBL" id="KT072768">
    <property type="protein sequence ID" value="ALF34886.1"/>
    <property type="molecule type" value="Genomic_DNA"/>
</dbReference>
<sequence length="40" mass="4349">MTNATASPCLSVQIEAEVRLSKRQHQPSLPEKGGELISIE</sequence>
<protein>
    <submittedName>
        <fullName evidence="3">Uncharacterized protein</fullName>
    </submittedName>
</protein>
<accession>A0A0N9DY81</accession>
<evidence type="ECO:0000256" key="1">
    <source>
        <dbReference type="SAM" id="MobiDB-lite"/>
    </source>
</evidence>
<dbReference type="AlphaFoldDB" id="A0A0N9DY81"/>
<reference evidence="3" key="1">
    <citation type="journal article" date="2016" name="BMC Microbiol.">
        <title>Comparative genomic analysis of six new-found integrative conjugative elements (ICEs) in Vibrio alginolyticus.</title>
        <authorList>
            <person name="Luo P."/>
            <person name="He X."/>
            <person name="Wang Y."/>
            <person name="Liu Q."/>
            <person name="Hu C."/>
        </authorList>
    </citation>
    <scope>NUCLEOTIDE SEQUENCE</scope>
    <source>
        <strain evidence="2">E0601</strain>
        <strain evidence="3">HN492</strain>
    </source>
</reference>
<evidence type="ECO:0000313" key="2">
    <source>
        <dbReference type="EMBL" id="ALF34886.1"/>
    </source>
</evidence>
<gene>
    <name evidence="2" type="ORF">ICEValE0601_042</name>
    <name evidence="3" type="ORF">ICEValHN492_042</name>
</gene>
<organism evidence="3">
    <name type="scientific">Vibrio alginolyticus</name>
    <dbReference type="NCBI Taxonomy" id="663"/>
    <lineage>
        <taxon>Bacteria</taxon>
        <taxon>Pseudomonadati</taxon>
        <taxon>Pseudomonadota</taxon>
        <taxon>Gammaproteobacteria</taxon>
        <taxon>Vibrionales</taxon>
        <taxon>Vibrionaceae</taxon>
        <taxon>Vibrio</taxon>
    </lineage>
</organism>
<dbReference type="EMBL" id="KT072769">
    <property type="protein sequence ID" value="ALF35001.1"/>
    <property type="molecule type" value="Genomic_DNA"/>
</dbReference>
<feature type="region of interest" description="Disordered" evidence="1">
    <location>
        <begin position="20"/>
        <end position="40"/>
    </location>
</feature>
<evidence type="ECO:0000313" key="3">
    <source>
        <dbReference type="EMBL" id="ALF35001.1"/>
    </source>
</evidence>
<name>A0A0N9DY81_VIBAL</name>
<proteinExistence type="predicted"/>